<proteinExistence type="predicted"/>
<evidence type="ECO:0000256" key="1">
    <source>
        <dbReference type="SAM" id="MobiDB-lite"/>
    </source>
</evidence>
<name>A0A2H1WM47_SPOFR</name>
<protein>
    <submittedName>
        <fullName evidence="2">SFRICE_040750</fullName>
    </submittedName>
</protein>
<dbReference type="EMBL" id="ODYU01009238">
    <property type="protein sequence ID" value="SOQ53514.1"/>
    <property type="molecule type" value="Genomic_DNA"/>
</dbReference>
<feature type="compositionally biased region" description="Basic residues" evidence="1">
    <location>
        <begin position="24"/>
        <end position="40"/>
    </location>
</feature>
<evidence type="ECO:0000313" key="2">
    <source>
        <dbReference type="EMBL" id="SOQ53514.1"/>
    </source>
</evidence>
<feature type="compositionally biased region" description="Low complexity" evidence="1">
    <location>
        <begin position="9"/>
        <end position="23"/>
    </location>
</feature>
<sequence>MCRRAPRRSLLLSSVAQPRAAPQRARHSPGARGPQRRRAEHRAPNTVRDCDSARITDSVSVIPAAKVKTGSPISVVQVVARGTRARPRTLPQEACRKRGSGASAGKPLRALHNTHTLDCPGNTGFSSNIVPW</sequence>
<accession>A0A2H1WM47</accession>
<dbReference type="AlphaFoldDB" id="A0A2H1WM47"/>
<feature type="region of interest" description="Disordered" evidence="1">
    <location>
        <begin position="84"/>
        <end position="107"/>
    </location>
</feature>
<organism evidence="2">
    <name type="scientific">Spodoptera frugiperda</name>
    <name type="common">Fall armyworm</name>
    <dbReference type="NCBI Taxonomy" id="7108"/>
    <lineage>
        <taxon>Eukaryota</taxon>
        <taxon>Metazoa</taxon>
        <taxon>Ecdysozoa</taxon>
        <taxon>Arthropoda</taxon>
        <taxon>Hexapoda</taxon>
        <taxon>Insecta</taxon>
        <taxon>Pterygota</taxon>
        <taxon>Neoptera</taxon>
        <taxon>Endopterygota</taxon>
        <taxon>Lepidoptera</taxon>
        <taxon>Glossata</taxon>
        <taxon>Ditrysia</taxon>
        <taxon>Noctuoidea</taxon>
        <taxon>Noctuidae</taxon>
        <taxon>Amphipyrinae</taxon>
        <taxon>Spodoptera</taxon>
    </lineage>
</organism>
<feature type="region of interest" description="Disordered" evidence="1">
    <location>
        <begin position="1"/>
        <end position="47"/>
    </location>
</feature>
<gene>
    <name evidence="2" type="ORF">SFRICE_040750</name>
</gene>
<reference evidence="2" key="1">
    <citation type="submission" date="2016-07" db="EMBL/GenBank/DDBJ databases">
        <authorList>
            <person name="Bretaudeau A."/>
        </authorList>
    </citation>
    <scope>NUCLEOTIDE SEQUENCE</scope>
    <source>
        <strain evidence="2">Rice</strain>
        <tissue evidence="2">Whole body</tissue>
    </source>
</reference>